<keyword evidence="1" id="KW-0472">Membrane</keyword>
<organism evidence="2 3">
    <name type="scientific">Oleiharenicola lentus</name>
    <dbReference type="NCBI Taxonomy" id="2508720"/>
    <lineage>
        <taxon>Bacteria</taxon>
        <taxon>Pseudomonadati</taxon>
        <taxon>Verrucomicrobiota</taxon>
        <taxon>Opitutia</taxon>
        <taxon>Opitutales</taxon>
        <taxon>Opitutaceae</taxon>
        <taxon>Oleiharenicola</taxon>
    </lineage>
</organism>
<proteinExistence type="predicted"/>
<protein>
    <submittedName>
        <fullName evidence="2">Uncharacterized protein</fullName>
    </submittedName>
</protein>
<dbReference type="Proteomes" id="UP000290218">
    <property type="component" value="Unassembled WGS sequence"/>
</dbReference>
<dbReference type="AlphaFoldDB" id="A0A4Q1CB90"/>
<name>A0A4Q1CB90_9BACT</name>
<dbReference type="RefSeq" id="WP_129047542.1">
    <property type="nucleotide sequence ID" value="NZ_SDHX01000001.1"/>
</dbReference>
<sequence>MNKNLVVASGIVVLGVALAAAGIYIGDTDDAPGAALLGIGLMLGLVALAVKVARRKRPAA</sequence>
<keyword evidence="1" id="KW-0812">Transmembrane</keyword>
<reference evidence="2 3" key="1">
    <citation type="submission" date="2019-01" db="EMBL/GenBank/DDBJ databases">
        <title>Lacunisphaera sp. strain TWA-58.</title>
        <authorList>
            <person name="Chen W.-M."/>
        </authorList>
    </citation>
    <scope>NUCLEOTIDE SEQUENCE [LARGE SCALE GENOMIC DNA]</scope>
    <source>
        <strain evidence="2 3">TWA-58</strain>
    </source>
</reference>
<evidence type="ECO:0000313" key="2">
    <source>
        <dbReference type="EMBL" id="RXK56176.1"/>
    </source>
</evidence>
<evidence type="ECO:0000256" key="1">
    <source>
        <dbReference type="SAM" id="Phobius"/>
    </source>
</evidence>
<accession>A0A4Q1CB90</accession>
<evidence type="ECO:0000313" key="3">
    <source>
        <dbReference type="Proteomes" id="UP000290218"/>
    </source>
</evidence>
<keyword evidence="1" id="KW-1133">Transmembrane helix</keyword>
<comment type="caution">
    <text evidence="2">The sequence shown here is derived from an EMBL/GenBank/DDBJ whole genome shotgun (WGS) entry which is preliminary data.</text>
</comment>
<keyword evidence="3" id="KW-1185">Reference proteome</keyword>
<gene>
    <name evidence="2" type="ORF">ESB00_09975</name>
</gene>
<dbReference type="EMBL" id="SDHX01000001">
    <property type="protein sequence ID" value="RXK56176.1"/>
    <property type="molecule type" value="Genomic_DNA"/>
</dbReference>
<feature type="transmembrane region" description="Helical" evidence="1">
    <location>
        <begin position="31"/>
        <end position="50"/>
    </location>
</feature>